<evidence type="ECO:0000313" key="3">
    <source>
        <dbReference type="Proteomes" id="UP000799424"/>
    </source>
</evidence>
<evidence type="ECO:0008006" key="4">
    <source>
        <dbReference type="Google" id="ProtNLM"/>
    </source>
</evidence>
<sequence length="126" mass="14101">MGFFLVFQAACFHLLLASERKSMVLTTVCIAIPVFHEVLRRCRQLCRRSQHLLKSVADQPSATQHRTSLGIEDNHSGAHEATRRTWSSECRHAKNAYLGVSMCIIGSNLRLHQVKSPSGGLNCRDV</sequence>
<gene>
    <name evidence="2" type="ORF">CC86DRAFT_66260</name>
</gene>
<proteinExistence type="predicted"/>
<dbReference type="Proteomes" id="UP000799424">
    <property type="component" value="Unassembled WGS sequence"/>
</dbReference>
<organism evidence="2 3">
    <name type="scientific">Ophiobolus disseminans</name>
    <dbReference type="NCBI Taxonomy" id="1469910"/>
    <lineage>
        <taxon>Eukaryota</taxon>
        <taxon>Fungi</taxon>
        <taxon>Dikarya</taxon>
        <taxon>Ascomycota</taxon>
        <taxon>Pezizomycotina</taxon>
        <taxon>Dothideomycetes</taxon>
        <taxon>Pleosporomycetidae</taxon>
        <taxon>Pleosporales</taxon>
        <taxon>Pleosporineae</taxon>
        <taxon>Phaeosphaeriaceae</taxon>
        <taxon>Ophiobolus</taxon>
    </lineage>
</organism>
<evidence type="ECO:0000256" key="1">
    <source>
        <dbReference type="SAM" id="SignalP"/>
    </source>
</evidence>
<feature type="signal peptide" evidence="1">
    <location>
        <begin position="1"/>
        <end position="17"/>
    </location>
</feature>
<dbReference type="AlphaFoldDB" id="A0A6A6ZRD6"/>
<dbReference type="EMBL" id="MU006232">
    <property type="protein sequence ID" value="KAF2823343.1"/>
    <property type="molecule type" value="Genomic_DNA"/>
</dbReference>
<keyword evidence="3" id="KW-1185">Reference proteome</keyword>
<feature type="chain" id="PRO_5025345496" description="Secreted protein" evidence="1">
    <location>
        <begin position="18"/>
        <end position="126"/>
    </location>
</feature>
<accession>A0A6A6ZRD6</accession>
<name>A0A6A6ZRD6_9PLEO</name>
<evidence type="ECO:0000313" key="2">
    <source>
        <dbReference type="EMBL" id="KAF2823343.1"/>
    </source>
</evidence>
<reference evidence="2" key="1">
    <citation type="journal article" date="2020" name="Stud. Mycol.">
        <title>101 Dothideomycetes genomes: a test case for predicting lifestyles and emergence of pathogens.</title>
        <authorList>
            <person name="Haridas S."/>
            <person name="Albert R."/>
            <person name="Binder M."/>
            <person name="Bloem J."/>
            <person name="Labutti K."/>
            <person name="Salamov A."/>
            <person name="Andreopoulos B."/>
            <person name="Baker S."/>
            <person name="Barry K."/>
            <person name="Bills G."/>
            <person name="Bluhm B."/>
            <person name="Cannon C."/>
            <person name="Castanera R."/>
            <person name="Culley D."/>
            <person name="Daum C."/>
            <person name="Ezra D."/>
            <person name="Gonzalez J."/>
            <person name="Henrissat B."/>
            <person name="Kuo A."/>
            <person name="Liang C."/>
            <person name="Lipzen A."/>
            <person name="Lutzoni F."/>
            <person name="Magnuson J."/>
            <person name="Mondo S."/>
            <person name="Nolan M."/>
            <person name="Ohm R."/>
            <person name="Pangilinan J."/>
            <person name="Park H.-J."/>
            <person name="Ramirez L."/>
            <person name="Alfaro M."/>
            <person name="Sun H."/>
            <person name="Tritt A."/>
            <person name="Yoshinaga Y."/>
            <person name="Zwiers L.-H."/>
            <person name="Turgeon B."/>
            <person name="Goodwin S."/>
            <person name="Spatafora J."/>
            <person name="Crous P."/>
            <person name="Grigoriev I."/>
        </authorList>
    </citation>
    <scope>NUCLEOTIDE SEQUENCE</scope>
    <source>
        <strain evidence="2">CBS 113818</strain>
    </source>
</reference>
<keyword evidence="1" id="KW-0732">Signal</keyword>
<protein>
    <recommendedName>
        <fullName evidence="4">Secreted protein</fullName>
    </recommendedName>
</protein>